<dbReference type="Proteomes" id="UP000515823">
    <property type="component" value="Chromosome"/>
</dbReference>
<evidence type="ECO:0000313" key="2">
    <source>
        <dbReference type="EMBL" id="QNM06077.1"/>
    </source>
</evidence>
<organism evidence="2 3">
    <name type="scientific">Qiania dongpingensis</name>
    <dbReference type="NCBI Taxonomy" id="2763669"/>
    <lineage>
        <taxon>Bacteria</taxon>
        <taxon>Bacillati</taxon>
        <taxon>Bacillota</taxon>
        <taxon>Clostridia</taxon>
        <taxon>Lachnospirales</taxon>
        <taxon>Lachnospiraceae</taxon>
        <taxon>Qiania</taxon>
    </lineage>
</organism>
<proteinExistence type="predicted"/>
<feature type="coiled-coil region" evidence="1">
    <location>
        <begin position="14"/>
        <end position="67"/>
    </location>
</feature>
<dbReference type="KEGG" id="qdo:H9Q78_02630"/>
<gene>
    <name evidence="2" type="ORF">H9Q78_02630</name>
</gene>
<keyword evidence="1" id="KW-0175">Coiled coil</keyword>
<evidence type="ECO:0000256" key="1">
    <source>
        <dbReference type="SAM" id="Coils"/>
    </source>
</evidence>
<name>A0A7G9G5J5_9FIRM</name>
<accession>A0A7G9G5J5</accession>
<sequence>MPRGKKNYTLDEKIEAAQKLILSKERELNDIKRQLEILLEEKEKEDLNKLNRELKKSGRTIEELLRALETGFSAPPDCTSE</sequence>
<dbReference type="RefSeq" id="WP_249303449.1">
    <property type="nucleotide sequence ID" value="NZ_CP060634.1"/>
</dbReference>
<dbReference type="EMBL" id="CP060634">
    <property type="protein sequence ID" value="QNM06077.1"/>
    <property type="molecule type" value="Genomic_DNA"/>
</dbReference>
<dbReference type="AlphaFoldDB" id="A0A7G9G5J5"/>
<protein>
    <submittedName>
        <fullName evidence="2">Uncharacterized protein</fullName>
    </submittedName>
</protein>
<reference evidence="2 3" key="1">
    <citation type="submission" date="2020-08" db="EMBL/GenBank/DDBJ databases">
        <authorList>
            <person name="Liu C."/>
            <person name="Sun Q."/>
        </authorList>
    </citation>
    <scope>NUCLEOTIDE SEQUENCE [LARGE SCALE GENOMIC DNA]</scope>
    <source>
        <strain evidence="2 3">NSJ-38</strain>
    </source>
</reference>
<evidence type="ECO:0000313" key="3">
    <source>
        <dbReference type="Proteomes" id="UP000515823"/>
    </source>
</evidence>
<keyword evidence="3" id="KW-1185">Reference proteome</keyword>